<protein>
    <submittedName>
        <fullName evidence="1">Arsenite efflux transporter metallochaperone ArsD</fullName>
    </submittedName>
</protein>
<name>A0ABW1RHV1_9LACO</name>
<reference evidence="2" key="1">
    <citation type="journal article" date="2019" name="Int. J. Syst. Evol. Microbiol.">
        <title>The Global Catalogue of Microorganisms (GCM) 10K type strain sequencing project: providing services to taxonomists for standard genome sequencing and annotation.</title>
        <authorList>
            <consortium name="The Broad Institute Genomics Platform"/>
            <consortium name="The Broad Institute Genome Sequencing Center for Infectious Disease"/>
            <person name="Wu L."/>
            <person name="Ma J."/>
        </authorList>
    </citation>
    <scope>NUCLEOTIDE SEQUENCE [LARGE SCALE GENOMIC DNA]</scope>
    <source>
        <strain evidence="2">CCM 8904</strain>
    </source>
</reference>
<dbReference type="NCBIfam" id="NF033727">
    <property type="entry name" value="chaperon_ArsD"/>
    <property type="match status" value="1"/>
</dbReference>
<accession>A0ABW1RHV1</accession>
<proteinExistence type="predicted"/>
<evidence type="ECO:0000313" key="1">
    <source>
        <dbReference type="EMBL" id="MFC6171112.1"/>
    </source>
</evidence>
<dbReference type="Gene3D" id="3.40.30.10">
    <property type="entry name" value="Glutaredoxin"/>
    <property type="match status" value="1"/>
</dbReference>
<dbReference type="Pfam" id="PF06953">
    <property type="entry name" value="ArsD"/>
    <property type="match status" value="1"/>
</dbReference>
<organism evidence="1 2">
    <name type="scientific">Loigolactobacillus jiayinensis</name>
    <dbReference type="NCBI Taxonomy" id="2486016"/>
    <lineage>
        <taxon>Bacteria</taxon>
        <taxon>Bacillati</taxon>
        <taxon>Bacillota</taxon>
        <taxon>Bacilli</taxon>
        <taxon>Lactobacillales</taxon>
        <taxon>Lactobacillaceae</taxon>
        <taxon>Loigolactobacillus</taxon>
    </lineage>
</organism>
<sequence length="109" mass="12285">MTIIKIFEAAQCCASGICGPSISKDLIQTTAIQRHVNAAGKNQMERYNLAQNPDVFVQEQQIAQLIKIEGIATLPITMIDGKIVKKYRYPTFQQFSDYLQQDLEQALVH</sequence>
<dbReference type="RefSeq" id="WP_125554004.1">
    <property type="nucleotide sequence ID" value="NZ_JBHSSL010000093.1"/>
</dbReference>
<evidence type="ECO:0000313" key="2">
    <source>
        <dbReference type="Proteomes" id="UP001596289"/>
    </source>
</evidence>
<dbReference type="EMBL" id="JBHSSL010000093">
    <property type="protein sequence ID" value="MFC6171112.1"/>
    <property type="molecule type" value="Genomic_DNA"/>
</dbReference>
<dbReference type="InterPro" id="IPR010712">
    <property type="entry name" value="Arsenical-R_ArsD"/>
</dbReference>
<keyword evidence="2" id="KW-1185">Reference proteome</keyword>
<dbReference type="Proteomes" id="UP001596289">
    <property type="component" value="Unassembled WGS sequence"/>
</dbReference>
<comment type="caution">
    <text evidence="1">The sequence shown here is derived from an EMBL/GenBank/DDBJ whole genome shotgun (WGS) entry which is preliminary data.</text>
</comment>
<gene>
    <name evidence="1" type="primary">arsD</name>
    <name evidence="1" type="ORF">ACFQGP_11110</name>
</gene>